<dbReference type="EnsemblMetazoa" id="GPAI039627-RA">
    <property type="protein sequence ID" value="GPAI039627-PA"/>
    <property type="gene ID" value="GPAI039627"/>
</dbReference>
<dbReference type="PANTHER" id="PTHR13142">
    <property type="entry name" value="INNER CENTROMERE PROTEIN"/>
    <property type="match status" value="1"/>
</dbReference>
<feature type="region of interest" description="Disordered" evidence="4">
    <location>
        <begin position="844"/>
        <end position="868"/>
    </location>
</feature>
<keyword evidence="6" id="KW-1185">Reference proteome</keyword>
<feature type="compositionally biased region" description="Basic and acidic residues" evidence="4">
    <location>
        <begin position="703"/>
        <end position="724"/>
    </location>
</feature>
<accession>A0A1B0AAS1</accession>
<feature type="compositionally biased region" description="Polar residues" evidence="4">
    <location>
        <begin position="373"/>
        <end position="382"/>
    </location>
</feature>
<reference evidence="5" key="2">
    <citation type="submission" date="2020-05" db="UniProtKB">
        <authorList>
            <consortium name="EnsemblMetazoa"/>
        </authorList>
    </citation>
    <scope>IDENTIFICATION</scope>
    <source>
        <strain evidence="5">IAEA</strain>
    </source>
</reference>
<dbReference type="VEuPathDB" id="VectorBase:GPAI039627"/>
<reference evidence="6" key="1">
    <citation type="submission" date="2014-03" db="EMBL/GenBank/DDBJ databases">
        <authorList>
            <person name="Aksoy S."/>
            <person name="Warren W."/>
            <person name="Wilson R.K."/>
        </authorList>
    </citation>
    <scope>NUCLEOTIDE SEQUENCE [LARGE SCALE GENOMIC DNA]</scope>
    <source>
        <strain evidence="6">IAEA</strain>
    </source>
</reference>
<dbReference type="GO" id="GO:0051257">
    <property type="term" value="P:meiotic spindle midzone assembly"/>
    <property type="evidence" value="ECO:0007669"/>
    <property type="project" value="TreeGrafter"/>
</dbReference>
<feature type="compositionally biased region" description="Polar residues" evidence="4">
    <location>
        <begin position="257"/>
        <end position="277"/>
    </location>
</feature>
<feature type="compositionally biased region" description="Acidic residues" evidence="4">
    <location>
        <begin position="68"/>
        <end position="77"/>
    </location>
</feature>
<dbReference type="STRING" id="7398.A0A1B0AAS1"/>
<protein>
    <recommendedName>
        <fullName evidence="7">Inner centromere protein ARK-binding domain-containing protein</fullName>
    </recommendedName>
</protein>
<feature type="region of interest" description="Disordered" evidence="4">
    <location>
        <begin position="200"/>
        <end position="438"/>
    </location>
</feature>
<dbReference type="GO" id="GO:1990385">
    <property type="term" value="C:meiotic spindle midzone"/>
    <property type="evidence" value="ECO:0007669"/>
    <property type="project" value="TreeGrafter"/>
</dbReference>
<feature type="compositionally biased region" description="Basic and acidic residues" evidence="4">
    <location>
        <begin position="844"/>
        <end position="853"/>
    </location>
</feature>
<name>A0A1B0AAS1_GLOPL</name>
<dbReference type="GO" id="GO:0051310">
    <property type="term" value="P:metaphase chromosome alignment"/>
    <property type="evidence" value="ECO:0007669"/>
    <property type="project" value="TreeGrafter"/>
</dbReference>
<feature type="compositionally biased region" description="Basic and acidic residues" evidence="4">
    <location>
        <begin position="246"/>
        <end position="256"/>
    </location>
</feature>
<feature type="region of interest" description="Disordered" evidence="4">
    <location>
        <begin position="657"/>
        <end position="680"/>
    </location>
</feature>
<sequence>MDDLVKLSEKAESYPEELEKKKKEWLENLRKILYGDSVSKLEPKNKENGLPSPSPYQTNKRCKRLSSLDEEEVEGNEDSSAKPNKKSNETLLSSASEIERGEKNDQVLPVPAPRGCTPIVVAVESNAVPSIASNSNDKELMPPPLPPTVVENGDSSVEVALNSSGRPQRAAKLRSEKNLKEPELRGKLRQPTIVNVKVKLEEEQRLSQMKTSSTKADTKADESVIVLPGKKPSTLVINSDSDDEDQARSSVEKERTNTTQTQQTSDGSFEQAHSNARQLRIRVKREKVSLQNEEKVENDASSQATFKGPPLVLQPIRMKTRADSSCLEEASSNQNPTVTATTTTTNTAAAVKKDRKKKNAFPHKPIKVERFSVFQNPSPVASRTRKGGSNRNNHAEDGFADAASKGIPEPDAKVQRSIYEDAVQSPPVSGEEVPNTGSAAEKISNVNETFNVDRQQGDQCNATITVASLARDATFQADFARDTFVADSNPNATVTLQKTAQAEAEGNLTFAVTSQNKSKQEEDAVDQRSFETAKDASIPRDNSLITEDESSGQSAAQPLPQSKIKPTTNFLKSIPTSAKSYKMPPALFNPLVHSPVKMRVEAFENAAVAAKAPTSKRVTRVKKENSAPMAGGNGSSITPTIGKLGNPALGRFLTPTQTSNLTPASGAIKKLPSSASKATMPLHKAATASTLKNSMITGSSKNLHREHSSDDVHKASSQSEERKKLREHKHLLAAQQREAKERERAERFAKLAQEREEKLLKKQLEQERKKRELDEMNRKLRLQDEALAASAEANKLKAIRAKAAAQEREMLLKLQQEQQMSKQRILPPPPKLQTKYRFEMLHEDDSTDEEGKTSYKRPPPPTWSRSHERGPYILTQQHVPLDVIDSFFSVQPLTADLKTIFPTIDDRYLKRNSSVLWSTPPRYSELPKY</sequence>
<keyword evidence="3" id="KW-0175">Coiled coil</keyword>
<dbReference type="GO" id="GO:0000281">
    <property type="term" value="P:mitotic cytokinesis"/>
    <property type="evidence" value="ECO:0007669"/>
    <property type="project" value="TreeGrafter"/>
</dbReference>
<evidence type="ECO:0000313" key="5">
    <source>
        <dbReference type="EnsemblMetazoa" id="GPAI039627-PA"/>
    </source>
</evidence>
<evidence type="ECO:0000256" key="1">
    <source>
        <dbReference type="ARBA" id="ARBA00004496"/>
    </source>
</evidence>
<feature type="compositionally biased region" description="Basic and acidic residues" evidence="4">
    <location>
        <begin position="286"/>
        <end position="298"/>
    </location>
</feature>
<feature type="compositionally biased region" description="Basic and acidic residues" evidence="4">
    <location>
        <begin position="173"/>
        <end position="186"/>
    </location>
</feature>
<feature type="coiled-coil region" evidence="3">
    <location>
        <begin position="725"/>
        <end position="809"/>
    </location>
</feature>
<keyword evidence="2" id="KW-0963">Cytoplasm</keyword>
<dbReference type="GO" id="GO:0032133">
    <property type="term" value="C:chromosome passenger complex"/>
    <property type="evidence" value="ECO:0007669"/>
    <property type="project" value="TreeGrafter"/>
</dbReference>
<feature type="compositionally biased region" description="Low complexity" evidence="4">
    <location>
        <begin position="337"/>
        <end position="350"/>
    </location>
</feature>
<feature type="region of interest" description="Disordered" evidence="4">
    <location>
        <begin position="36"/>
        <end position="113"/>
    </location>
</feature>
<feature type="region of interest" description="Disordered" evidence="4">
    <location>
        <begin position="132"/>
        <end position="186"/>
    </location>
</feature>
<evidence type="ECO:0000256" key="3">
    <source>
        <dbReference type="SAM" id="Coils"/>
    </source>
</evidence>
<feature type="region of interest" description="Disordered" evidence="4">
    <location>
        <begin position="617"/>
        <end position="640"/>
    </location>
</feature>
<evidence type="ECO:0000313" key="6">
    <source>
        <dbReference type="Proteomes" id="UP000092445"/>
    </source>
</evidence>
<proteinExistence type="predicted"/>
<dbReference type="PANTHER" id="PTHR13142:SF1">
    <property type="entry name" value="INNER CENTROMERE PROTEIN"/>
    <property type="match status" value="1"/>
</dbReference>
<evidence type="ECO:0008006" key="7">
    <source>
        <dbReference type="Google" id="ProtNLM"/>
    </source>
</evidence>
<evidence type="ECO:0000256" key="4">
    <source>
        <dbReference type="SAM" id="MobiDB-lite"/>
    </source>
</evidence>
<feature type="region of interest" description="Disordered" evidence="4">
    <location>
        <begin position="700"/>
        <end position="724"/>
    </location>
</feature>
<feature type="compositionally biased region" description="Basic residues" evidence="4">
    <location>
        <begin position="353"/>
        <end position="365"/>
    </location>
</feature>
<dbReference type="GO" id="GO:0005634">
    <property type="term" value="C:nucleus"/>
    <property type="evidence" value="ECO:0007669"/>
    <property type="project" value="TreeGrafter"/>
</dbReference>
<dbReference type="GO" id="GO:0000776">
    <property type="term" value="C:kinetochore"/>
    <property type="evidence" value="ECO:0007669"/>
    <property type="project" value="TreeGrafter"/>
</dbReference>
<comment type="subcellular location">
    <subcellularLocation>
        <location evidence="1">Cytoplasm</location>
    </subcellularLocation>
</comment>
<feature type="region of interest" description="Disordered" evidence="4">
    <location>
        <begin position="511"/>
        <end position="568"/>
    </location>
</feature>
<evidence type="ECO:0000256" key="2">
    <source>
        <dbReference type="ARBA" id="ARBA00022490"/>
    </source>
</evidence>
<feature type="region of interest" description="Disordered" evidence="4">
    <location>
        <begin position="1"/>
        <end position="20"/>
    </location>
</feature>
<organism evidence="5 6">
    <name type="scientific">Glossina pallidipes</name>
    <name type="common">Tsetse fly</name>
    <dbReference type="NCBI Taxonomy" id="7398"/>
    <lineage>
        <taxon>Eukaryota</taxon>
        <taxon>Metazoa</taxon>
        <taxon>Ecdysozoa</taxon>
        <taxon>Arthropoda</taxon>
        <taxon>Hexapoda</taxon>
        <taxon>Insecta</taxon>
        <taxon>Pterygota</taxon>
        <taxon>Neoptera</taxon>
        <taxon>Endopterygota</taxon>
        <taxon>Diptera</taxon>
        <taxon>Brachycera</taxon>
        <taxon>Muscomorpha</taxon>
        <taxon>Hippoboscoidea</taxon>
        <taxon>Glossinidae</taxon>
        <taxon>Glossina</taxon>
    </lineage>
</organism>
<dbReference type="Proteomes" id="UP000092445">
    <property type="component" value="Unassembled WGS sequence"/>
</dbReference>
<dbReference type="GO" id="GO:0005737">
    <property type="term" value="C:cytoplasm"/>
    <property type="evidence" value="ECO:0007669"/>
    <property type="project" value="UniProtKB-SubCell"/>
</dbReference>
<dbReference type="GO" id="GO:0030496">
    <property type="term" value="C:midbody"/>
    <property type="evidence" value="ECO:0007669"/>
    <property type="project" value="TreeGrafter"/>
</dbReference>
<dbReference type="AlphaFoldDB" id="A0A1B0AAS1"/>
<feature type="compositionally biased region" description="Basic and acidic residues" evidence="4">
    <location>
        <begin position="518"/>
        <end position="538"/>
    </location>
</feature>
<feature type="compositionally biased region" description="Polar residues" evidence="4">
    <location>
        <begin position="551"/>
        <end position="568"/>
    </location>
</feature>
<feature type="compositionally biased region" description="Polar residues" evidence="4">
    <location>
        <begin position="206"/>
        <end position="215"/>
    </location>
</feature>